<dbReference type="KEGG" id="ares:IWH25_01765"/>
<feature type="transmembrane region" description="Helical" evidence="1">
    <location>
        <begin position="78"/>
        <end position="100"/>
    </location>
</feature>
<keyword evidence="3" id="KW-1185">Reference proteome</keyword>
<proteinExistence type="predicted"/>
<reference evidence="2" key="1">
    <citation type="submission" date="2020-11" db="EMBL/GenBank/DDBJ databases">
        <title>Azospira restricta DSM 18626 genome sequence.</title>
        <authorList>
            <person name="Moe W.M."/>
        </authorList>
    </citation>
    <scope>NUCLEOTIDE SEQUENCE</scope>
    <source>
        <strain evidence="2">DSM 18626</strain>
    </source>
</reference>
<feature type="transmembrane region" description="Helical" evidence="1">
    <location>
        <begin position="49"/>
        <end position="72"/>
    </location>
</feature>
<keyword evidence="1" id="KW-0472">Membrane</keyword>
<name>A0A974SPN2_9RHOO</name>
<evidence type="ECO:0000313" key="3">
    <source>
        <dbReference type="Proteomes" id="UP000663444"/>
    </source>
</evidence>
<feature type="transmembrane region" description="Helical" evidence="1">
    <location>
        <begin position="20"/>
        <end position="42"/>
    </location>
</feature>
<keyword evidence="1" id="KW-0812">Transmembrane</keyword>
<keyword evidence="1" id="KW-1133">Transmembrane helix</keyword>
<organism evidence="2 3">
    <name type="scientific">Azospira restricta</name>
    <dbReference type="NCBI Taxonomy" id="404405"/>
    <lineage>
        <taxon>Bacteria</taxon>
        <taxon>Pseudomonadati</taxon>
        <taxon>Pseudomonadota</taxon>
        <taxon>Betaproteobacteria</taxon>
        <taxon>Rhodocyclales</taxon>
        <taxon>Rhodocyclaceae</taxon>
        <taxon>Azospira</taxon>
    </lineage>
</organism>
<evidence type="ECO:0008006" key="4">
    <source>
        <dbReference type="Google" id="ProtNLM"/>
    </source>
</evidence>
<evidence type="ECO:0000313" key="2">
    <source>
        <dbReference type="EMBL" id="QRJ64109.1"/>
    </source>
</evidence>
<accession>A0A974SPN2</accession>
<protein>
    <recommendedName>
        <fullName evidence="4">Transmembrane protein</fullName>
    </recommendedName>
</protein>
<gene>
    <name evidence="2" type="ORF">IWH25_01765</name>
</gene>
<dbReference type="Proteomes" id="UP000663444">
    <property type="component" value="Chromosome"/>
</dbReference>
<dbReference type="RefSeq" id="WP_203387646.1">
    <property type="nucleotide sequence ID" value="NZ_CP064781.1"/>
</dbReference>
<sequence>MSQIERVKRWYRWGHWLDTPQGLCVLLFVPVCIAAALSAAFWPAEPRPLFLSAGPALFLLTPLLAFIYFVWFGGPTYASSWLATLAVLCVILGPFVIPFFRSL</sequence>
<evidence type="ECO:0000256" key="1">
    <source>
        <dbReference type="SAM" id="Phobius"/>
    </source>
</evidence>
<dbReference type="AlphaFoldDB" id="A0A974SPN2"/>
<dbReference type="EMBL" id="CP064781">
    <property type="protein sequence ID" value="QRJ64109.1"/>
    <property type="molecule type" value="Genomic_DNA"/>
</dbReference>